<evidence type="ECO:0000313" key="6">
    <source>
        <dbReference type="EMBL" id="KAJ4501320.1"/>
    </source>
</evidence>
<keyword evidence="2" id="KW-0597">Phosphoprotein</keyword>
<dbReference type="Gene3D" id="3.40.50.12780">
    <property type="entry name" value="N-terminal domain of ligase-like"/>
    <property type="match status" value="2"/>
</dbReference>
<evidence type="ECO:0000256" key="1">
    <source>
        <dbReference type="ARBA" id="ARBA00022450"/>
    </source>
</evidence>
<dbReference type="Pfam" id="PF00668">
    <property type="entry name" value="Condensation"/>
    <property type="match status" value="1"/>
</dbReference>
<feature type="domain" description="Carrier" evidence="5">
    <location>
        <begin position="1827"/>
        <end position="1902"/>
    </location>
</feature>
<evidence type="ECO:0000256" key="2">
    <source>
        <dbReference type="ARBA" id="ARBA00022553"/>
    </source>
</evidence>
<dbReference type="Gene3D" id="3.30.559.30">
    <property type="entry name" value="Nonribosomal peptide synthetase, condensation domain"/>
    <property type="match status" value="1"/>
</dbReference>
<dbReference type="InterPro" id="IPR042099">
    <property type="entry name" value="ANL_N_sf"/>
</dbReference>
<gene>
    <name evidence="6" type="ORF">C8R41DRAFT_913318</name>
</gene>
<dbReference type="InterPro" id="IPR010071">
    <property type="entry name" value="AA_adenyl_dom"/>
</dbReference>
<dbReference type="InterPro" id="IPR001242">
    <property type="entry name" value="Condensation_dom"/>
</dbReference>
<dbReference type="SUPFAM" id="SSF47336">
    <property type="entry name" value="ACP-like"/>
    <property type="match status" value="1"/>
</dbReference>
<sequence>MAHSSSLTDSEIEILAAIALAYSTTSFNYWELENIDLVLRVVDLTGEKLLSLTFSLSYTVEQLYKLLHSSWNHPSTEELTPAGIIFLGTSDFPLNLDLPNFPDVKFAVSLDNISGKIELHPTSESRFILPRFHSLLSLLHDATPLETVLYELTSVTEHEEKLLLQWGVATPEQQSSEHEYSAVIHHYIEKVARETPDAVALQFENHTFVRYGELDQQADNLARYLVHELGVHPGDLVLEFFDRSVEMIIAQLAILKAGAAYVPLDIVHPVQRSRTIQEITNAKVCLTTETLRESVCDRLPTVNAVGVDTFLSSIPSKVSWPPISHSSDGEDLCYVMFTSGTTGTPKGVMVQHSAVVASVINGPAYNQKLRQLGPNLRTLVLSNYAFDYSTWDVFLTLTSGGCLCIAPKDTMLVDVTGTVNSMNVTFLETTPTLLSLLELDECPSLRFVYSSGEALSPTIHRKFLARKLAQKGKGESELLFANGGAPTETTVMSVFGPINIGDDSEQPVYGRPFGGNRLYILDSHGRLCPPGTVGQLWIGGPQVTKGYLGRDDLTAKVYRPDPYAGSGRMYNSGDLCSWLSDGHLRHHGRSDTQVKIRGQRVEVNEVETTILKVLPVKAVCVIKHAYQSREELLAFVVSNVRPSALYVFQALMIFKQGIVLKNPQQMLSSHLPTYMVPSRFISISELPVTSNGKTDQKRLLRLADDLASQRQISEASSESSRRPMSSAQRILLKAWSTSLSLAPEDIHSSSDFFTIGGDSIAAIRVAASCRAEGYLLNVVDFQAHSRFSAQTELLENRPFVGNRPALQQYTPFKLLETGIRDVILSEITEHGYQDSDIEDAYPSISSVAGLVSLAVADPMSYMAQYSFKNFHKFDPIRMNTAWKLVVGRHQSLRTTFVIASELESSIIQVVLKAGQFNLPWNYKAFESDPDMDKAAQDYILQSEGFRLGKVPTTVALFEGANSSTLVIQLHHTQFDGWCLPIILEHLQEAYAATTVSEDWIKASPPFSNFIQWVSSQPPADAIDYWRKKLESVAVPKWPNNAPNILLKTPMKGTTNHSFISTFNDTEQLSTFCAEHEITLSSLISAALAMVLGLYEDSDDVLFGVVTSGRTGDVPGIEDIVGYCVSTVPCRVHIPTDVSLEAIVKAVHDDLLGSTPYQFLGLNDIITTAFPIPHDILRVLLTIENLPGLFEENSEFLGQNLRGFAIDVSYPFAVTVFPSPDNRQLKFHFQWDSEFLSRADVDWFQSHMYAILHAIIDHPSSQLRKSDFLANGETENILSLSRSVPDPLASVRPFFHQLVDEMGHQYPDKIAIERDNHQGRLTFKEYVARANQVAHALQGKGVRPEYMVPVLFNQNTTNTDITIAFLAILKAGGAFVPLNSAWPEDRLQYCIHQTRGQILICETGLEGIATKLASLSELPLHVSRIEDLVRGQPSYTPATPTLQMDSLSCAMFTSGINGKPKGVLIEHADEDIISAATLFPLDCAERMLHLSPWTFNQGLVDWFLSLAHGKTLILADAQSVVTDISEVVNRTKADYVTLTPTLAQKLQHDIPYPHLKTLVSEGDKLPRQVIERWRDRLDLIDAYGSTETTAHCVSANHSRGSRLRPGVIGRPLGASRVYILDENMSPVPMGAVGELFIGGTQVARGYFNLPNKTVEVFLRDPFSHANRIFRTGDRARWHSDGTIEYLRRMEDNYVNIRGLRVDIEEIETTLMFSASSNKITAVVQLVEVDSTSHLAVFFSEKLGHPNAHIRICEDLASYQRLVRELLQTCQRTLPTYAVPSFWLALDTIPLGHNNKVDQKRLRAFFQLQSPKKVRKYTKTLLGALSDRGPETPVEQLLHDMWLPILIRSEPISVHDDFFTLGGDSIHCIRFLAALKRRGCEVTVNEFYKARTIAQLADIVYGRLPANANLSIQNVESPLTNGLVVHIRSASSKQDKTNSPIWFVHDGKGLIGPQYGELGSLDREVYGISNPATTKAELEAAYPSWESFVQSYEPLLPLRSVFIGGWSSGGNIALLLAAEHVRKSRPVKGVILLDSYTGDGFIPTKEHKTDYPDDPAKARAYTQMNHIEKLLVAYPEPESSELEGIPVLLIRAGSDPMGKVARDHPNQAKEKLEKNLWSKVKMEIKEVKEANHKSLMAEEEFRQRVAKIVRSWCRELERTG</sequence>
<dbReference type="SUPFAM" id="SSF53474">
    <property type="entry name" value="alpha/beta-Hydrolases"/>
    <property type="match status" value="1"/>
</dbReference>
<reference evidence="6" key="1">
    <citation type="submission" date="2022-08" db="EMBL/GenBank/DDBJ databases">
        <title>A Global Phylogenomic Analysis of the Shiitake Genus Lentinula.</title>
        <authorList>
            <consortium name="DOE Joint Genome Institute"/>
            <person name="Sierra-Patev S."/>
            <person name="Min B."/>
            <person name="Naranjo-Ortiz M."/>
            <person name="Looney B."/>
            <person name="Konkel Z."/>
            <person name="Slot J.C."/>
            <person name="Sakamoto Y."/>
            <person name="Steenwyk J.L."/>
            <person name="Rokas A."/>
            <person name="Carro J."/>
            <person name="Camarero S."/>
            <person name="Ferreira P."/>
            <person name="Molpeceres G."/>
            <person name="Ruiz-Duenas F.J."/>
            <person name="Serrano A."/>
            <person name="Henrissat B."/>
            <person name="Drula E."/>
            <person name="Hughes K.W."/>
            <person name="Mata J.L."/>
            <person name="Ishikawa N.K."/>
            <person name="Vargas-Isla R."/>
            <person name="Ushijima S."/>
            <person name="Smith C.A."/>
            <person name="Ahrendt S."/>
            <person name="Andreopoulos W."/>
            <person name="He G."/>
            <person name="Labutti K."/>
            <person name="Lipzen A."/>
            <person name="Ng V."/>
            <person name="Riley R."/>
            <person name="Sandor L."/>
            <person name="Barry K."/>
            <person name="Martinez A.T."/>
            <person name="Xiao Y."/>
            <person name="Gibbons J.G."/>
            <person name="Terashima K."/>
            <person name="Grigoriev I.V."/>
            <person name="Hibbett D.S."/>
        </authorList>
    </citation>
    <scope>NUCLEOTIDE SEQUENCE</scope>
    <source>
        <strain evidence="6">RHP3577 ss4</strain>
    </source>
</reference>
<feature type="domain" description="Carrier" evidence="5">
    <location>
        <begin position="722"/>
        <end position="798"/>
    </location>
</feature>
<dbReference type="Gene3D" id="1.10.1200.10">
    <property type="entry name" value="ACP-like"/>
    <property type="match status" value="2"/>
</dbReference>
<keyword evidence="3" id="KW-0436">Ligase</keyword>
<name>A0ABQ8VYA6_9AGAR</name>
<dbReference type="SUPFAM" id="SSF52777">
    <property type="entry name" value="CoA-dependent acyltransferases"/>
    <property type="match status" value="2"/>
</dbReference>
<dbReference type="Pfam" id="PF00501">
    <property type="entry name" value="AMP-binding"/>
    <property type="match status" value="2"/>
</dbReference>
<dbReference type="InterPro" id="IPR023213">
    <property type="entry name" value="CAT-like_dom_sf"/>
</dbReference>
<proteinExistence type="predicted"/>
<dbReference type="EMBL" id="JANVFT010000002">
    <property type="protein sequence ID" value="KAJ4501320.1"/>
    <property type="molecule type" value="Genomic_DNA"/>
</dbReference>
<dbReference type="PROSITE" id="PS50075">
    <property type="entry name" value="CARRIER"/>
    <property type="match status" value="2"/>
</dbReference>
<dbReference type="Gene3D" id="3.30.300.30">
    <property type="match status" value="2"/>
</dbReference>
<dbReference type="Gene3D" id="3.30.559.10">
    <property type="entry name" value="Chloramphenicol acetyltransferase-like domain"/>
    <property type="match status" value="1"/>
</dbReference>
<dbReference type="InterPro" id="IPR000873">
    <property type="entry name" value="AMP-dep_synth/lig_dom"/>
</dbReference>
<keyword evidence="7" id="KW-1185">Reference proteome</keyword>
<keyword evidence="4" id="KW-0511">Multifunctional enzyme</keyword>
<comment type="caution">
    <text evidence="6">The sequence shown here is derived from an EMBL/GenBank/DDBJ whole genome shotgun (WGS) entry which is preliminary data.</text>
</comment>
<dbReference type="Gene3D" id="3.40.50.1820">
    <property type="entry name" value="alpha/beta hydrolase"/>
    <property type="match status" value="1"/>
</dbReference>
<evidence type="ECO:0000256" key="4">
    <source>
        <dbReference type="ARBA" id="ARBA00023268"/>
    </source>
</evidence>
<dbReference type="InterPro" id="IPR036736">
    <property type="entry name" value="ACP-like_sf"/>
</dbReference>
<dbReference type="Pfam" id="PF00550">
    <property type="entry name" value="PP-binding"/>
    <property type="match status" value="2"/>
</dbReference>
<protein>
    <recommendedName>
        <fullName evidence="5">Carrier domain-containing protein</fullName>
    </recommendedName>
</protein>
<dbReference type="InterPro" id="IPR045851">
    <property type="entry name" value="AMP-bd_C_sf"/>
</dbReference>
<organism evidence="6 7">
    <name type="scientific">Lentinula lateritia</name>
    <dbReference type="NCBI Taxonomy" id="40482"/>
    <lineage>
        <taxon>Eukaryota</taxon>
        <taxon>Fungi</taxon>
        <taxon>Dikarya</taxon>
        <taxon>Basidiomycota</taxon>
        <taxon>Agaricomycotina</taxon>
        <taxon>Agaricomycetes</taxon>
        <taxon>Agaricomycetidae</taxon>
        <taxon>Agaricales</taxon>
        <taxon>Marasmiineae</taxon>
        <taxon>Omphalotaceae</taxon>
        <taxon>Lentinula</taxon>
    </lineage>
</organism>
<dbReference type="PANTHER" id="PTHR45527:SF1">
    <property type="entry name" value="FATTY ACID SYNTHASE"/>
    <property type="match status" value="1"/>
</dbReference>
<dbReference type="Proteomes" id="UP001150217">
    <property type="component" value="Unassembled WGS sequence"/>
</dbReference>
<evidence type="ECO:0000256" key="3">
    <source>
        <dbReference type="ARBA" id="ARBA00022598"/>
    </source>
</evidence>
<evidence type="ECO:0000313" key="7">
    <source>
        <dbReference type="Proteomes" id="UP001150217"/>
    </source>
</evidence>
<dbReference type="PROSITE" id="PS00455">
    <property type="entry name" value="AMP_BINDING"/>
    <property type="match status" value="1"/>
</dbReference>
<dbReference type="NCBIfam" id="TIGR01733">
    <property type="entry name" value="AA-adenyl-dom"/>
    <property type="match status" value="1"/>
</dbReference>
<dbReference type="CDD" id="cd05930">
    <property type="entry name" value="A_NRPS"/>
    <property type="match status" value="2"/>
</dbReference>
<accession>A0ABQ8VYA6</accession>
<dbReference type="PANTHER" id="PTHR45527">
    <property type="entry name" value="NONRIBOSOMAL PEPTIDE SYNTHETASE"/>
    <property type="match status" value="1"/>
</dbReference>
<dbReference type="InterPro" id="IPR020845">
    <property type="entry name" value="AMP-binding_CS"/>
</dbReference>
<dbReference type="SUPFAM" id="SSF56801">
    <property type="entry name" value="Acetyl-CoA synthetase-like"/>
    <property type="match status" value="2"/>
</dbReference>
<keyword evidence="1" id="KW-0596">Phosphopantetheine</keyword>
<dbReference type="InterPro" id="IPR029058">
    <property type="entry name" value="AB_hydrolase_fold"/>
</dbReference>
<evidence type="ECO:0000259" key="5">
    <source>
        <dbReference type="PROSITE" id="PS50075"/>
    </source>
</evidence>
<dbReference type="InterPro" id="IPR009081">
    <property type="entry name" value="PP-bd_ACP"/>
</dbReference>